<feature type="signal peptide" evidence="1">
    <location>
        <begin position="1"/>
        <end position="28"/>
    </location>
</feature>
<dbReference type="Gene3D" id="2.130.10.10">
    <property type="entry name" value="YVTN repeat-like/Quinoprotein amine dehydrogenase"/>
    <property type="match status" value="1"/>
</dbReference>
<dbReference type="GO" id="GO:0016603">
    <property type="term" value="F:glutaminyl-peptide cyclotransferase activity"/>
    <property type="evidence" value="ECO:0007669"/>
    <property type="project" value="InterPro"/>
</dbReference>
<dbReference type="STRING" id="1203190.GCA_000312345_01465"/>
<accession>A0A1H1REI4</accession>
<dbReference type="SUPFAM" id="SSF63829">
    <property type="entry name" value="Calcium-dependent phosphotriesterase"/>
    <property type="match status" value="1"/>
</dbReference>
<dbReference type="PANTHER" id="PTHR31270:SF1">
    <property type="entry name" value="GLUTAMINYL-PEPTIDE CYCLOTRANSFERASE"/>
    <property type="match status" value="1"/>
</dbReference>
<evidence type="ECO:0000313" key="2">
    <source>
        <dbReference type="EMBL" id="SDS33956.1"/>
    </source>
</evidence>
<keyword evidence="2" id="KW-0808">Transferase</keyword>
<evidence type="ECO:0000313" key="3">
    <source>
        <dbReference type="Proteomes" id="UP000182237"/>
    </source>
</evidence>
<dbReference type="AlphaFoldDB" id="A0A1H1REI4"/>
<dbReference type="InterPro" id="IPR007788">
    <property type="entry name" value="QCT"/>
</dbReference>
<dbReference type="Proteomes" id="UP000182237">
    <property type="component" value="Chromosome I"/>
</dbReference>
<dbReference type="Pfam" id="PF05096">
    <property type="entry name" value="Glu_cyclase_2"/>
    <property type="match status" value="1"/>
</dbReference>
<organism evidence="2 3">
    <name type="scientific">Corynebacterium timonense</name>
    <dbReference type="NCBI Taxonomy" id="441500"/>
    <lineage>
        <taxon>Bacteria</taxon>
        <taxon>Bacillati</taxon>
        <taxon>Actinomycetota</taxon>
        <taxon>Actinomycetes</taxon>
        <taxon>Mycobacteriales</taxon>
        <taxon>Corynebacteriaceae</taxon>
        <taxon>Corynebacterium</taxon>
    </lineage>
</organism>
<dbReference type="EMBL" id="LT629765">
    <property type="protein sequence ID" value="SDS33956.1"/>
    <property type="molecule type" value="Genomic_DNA"/>
</dbReference>
<dbReference type="eggNOG" id="COG3823">
    <property type="taxonomic scope" value="Bacteria"/>
</dbReference>
<keyword evidence="1" id="KW-0732">Signal</keyword>
<name>A0A1H1REI4_9CORY</name>
<sequence length="270" mass="29497">MMVGMGLRLRITSALVALPVVLPSAACSSETAETDAAAEPEQLTAVVQDRYDFDPGSFTQGLEVADDGTLYVGTGQEGESRVYRRTLGGEELVSRDLDPQYFGEGITRAGDHLWQLTWRDGVAIQRDAHSLEETARVPVYGEGWGLCARQGELIYSDGTSYLRRMDPATMQERERFEVTRQGTPVTGLNELECVGDDVYANVFLTTDILRIDAETGEVTAVIDASGLDNNAAPDPNNVLNGIAYIPGTDEFYLSGKRWPDLYKVTFEPAG</sequence>
<dbReference type="InterPro" id="IPR015943">
    <property type="entry name" value="WD40/YVTN_repeat-like_dom_sf"/>
</dbReference>
<evidence type="ECO:0000256" key="1">
    <source>
        <dbReference type="SAM" id="SignalP"/>
    </source>
</evidence>
<protein>
    <submittedName>
        <fullName evidence="2">Glutamine cyclotransferase</fullName>
    </submittedName>
</protein>
<dbReference type="PANTHER" id="PTHR31270">
    <property type="entry name" value="GLUTAMINYL-PEPTIDE CYCLOTRANSFERASE"/>
    <property type="match status" value="1"/>
</dbReference>
<feature type="chain" id="PRO_5038872139" evidence="1">
    <location>
        <begin position="29"/>
        <end position="270"/>
    </location>
</feature>
<reference evidence="2 3" key="1">
    <citation type="submission" date="2016-10" db="EMBL/GenBank/DDBJ databases">
        <authorList>
            <person name="de Groot N.N."/>
        </authorList>
    </citation>
    <scope>NUCLEOTIDE SEQUENCE [LARGE SCALE GENOMIC DNA]</scope>
    <source>
        <strain evidence="2 3">DSM 45434</strain>
    </source>
</reference>
<keyword evidence="3" id="KW-1185">Reference proteome</keyword>
<gene>
    <name evidence="2" type="ORF">SAMN04488539_1475</name>
</gene>
<proteinExistence type="predicted"/>